<gene>
    <name evidence="2" type="ORF">EK21DRAFT_87625</name>
</gene>
<protein>
    <submittedName>
        <fullName evidence="2">Uncharacterized protein</fullName>
    </submittedName>
</protein>
<feature type="compositionally biased region" description="Polar residues" evidence="1">
    <location>
        <begin position="24"/>
        <end position="52"/>
    </location>
</feature>
<reference evidence="2" key="1">
    <citation type="journal article" date="2020" name="Stud. Mycol.">
        <title>101 Dothideomycetes genomes: a test case for predicting lifestyles and emergence of pathogens.</title>
        <authorList>
            <person name="Haridas S."/>
            <person name="Albert R."/>
            <person name="Binder M."/>
            <person name="Bloem J."/>
            <person name="Labutti K."/>
            <person name="Salamov A."/>
            <person name="Andreopoulos B."/>
            <person name="Baker S."/>
            <person name="Barry K."/>
            <person name="Bills G."/>
            <person name="Bluhm B."/>
            <person name="Cannon C."/>
            <person name="Castanera R."/>
            <person name="Culley D."/>
            <person name="Daum C."/>
            <person name="Ezra D."/>
            <person name="Gonzalez J."/>
            <person name="Henrissat B."/>
            <person name="Kuo A."/>
            <person name="Liang C."/>
            <person name="Lipzen A."/>
            <person name="Lutzoni F."/>
            <person name="Magnuson J."/>
            <person name="Mondo S."/>
            <person name="Nolan M."/>
            <person name="Ohm R."/>
            <person name="Pangilinan J."/>
            <person name="Park H.-J."/>
            <person name="Ramirez L."/>
            <person name="Alfaro M."/>
            <person name="Sun H."/>
            <person name="Tritt A."/>
            <person name="Yoshinaga Y."/>
            <person name="Zwiers L.-H."/>
            <person name="Turgeon B."/>
            <person name="Goodwin S."/>
            <person name="Spatafora J."/>
            <person name="Crous P."/>
            <person name="Grigoriev I."/>
        </authorList>
    </citation>
    <scope>NUCLEOTIDE SEQUENCE</scope>
    <source>
        <strain evidence="2">CBS 110217</strain>
    </source>
</reference>
<keyword evidence="3" id="KW-1185">Reference proteome</keyword>
<dbReference type="AlphaFoldDB" id="A0A9P4HCB6"/>
<dbReference type="EMBL" id="ML978176">
    <property type="protein sequence ID" value="KAF2032018.1"/>
    <property type="molecule type" value="Genomic_DNA"/>
</dbReference>
<organism evidence="2 3">
    <name type="scientific">Setomelanomma holmii</name>
    <dbReference type="NCBI Taxonomy" id="210430"/>
    <lineage>
        <taxon>Eukaryota</taxon>
        <taxon>Fungi</taxon>
        <taxon>Dikarya</taxon>
        <taxon>Ascomycota</taxon>
        <taxon>Pezizomycotina</taxon>
        <taxon>Dothideomycetes</taxon>
        <taxon>Pleosporomycetidae</taxon>
        <taxon>Pleosporales</taxon>
        <taxon>Pleosporineae</taxon>
        <taxon>Phaeosphaeriaceae</taxon>
        <taxon>Setomelanomma</taxon>
    </lineage>
</organism>
<feature type="region of interest" description="Disordered" evidence="1">
    <location>
        <begin position="24"/>
        <end position="80"/>
    </location>
</feature>
<evidence type="ECO:0000256" key="1">
    <source>
        <dbReference type="SAM" id="MobiDB-lite"/>
    </source>
</evidence>
<feature type="compositionally biased region" description="Basic and acidic residues" evidence="1">
    <location>
        <begin position="133"/>
        <end position="143"/>
    </location>
</feature>
<dbReference type="Proteomes" id="UP000799777">
    <property type="component" value="Unassembled WGS sequence"/>
</dbReference>
<proteinExistence type="predicted"/>
<name>A0A9P4HCB6_9PLEO</name>
<feature type="region of interest" description="Disordered" evidence="1">
    <location>
        <begin position="122"/>
        <end position="156"/>
    </location>
</feature>
<evidence type="ECO:0000313" key="3">
    <source>
        <dbReference type="Proteomes" id="UP000799777"/>
    </source>
</evidence>
<feature type="compositionally biased region" description="Basic and acidic residues" evidence="1">
    <location>
        <begin position="59"/>
        <end position="69"/>
    </location>
</feature>
<accession>A0A9P4HCB6</accession>
<evidence type="ECO:0000313" key="2">
    <source>
        <dbReference type="EMBL" id="KAF2032018.1"/>
    </source>
</evidence>
<comment type="caution">
    <text evidence="2">The sequence shown here is derived from an EMBL/GenBank/DDBJ whole genome shotgun (WGS) entry which is preliminary data.</text>
</comment>
<sequence>MTEKGSEKLPVNNEIIRSPARWASSCSEASHNTNDVISPTEASNSDSLNTLRAYQPRPAIHEHSRDHNHPRSPHFSAQEPTTPEFCEVATTAFPAVYRRVISDTANHSQSPRRSSCIQLRNAVAAPPGPGTDLHADPAIDNKSSHHGHMAMIPPAR</sequence>